<protein>
    <submittedName>
        <fullName evidence="10">ARAD1C44066p</fullName>
    </submittedName>
</protein>
<keyword evidence="6 8" id="KW-0472">Membrane</keyword>
<feature type="transmembrane region" description="Helical" evidence="8">
    <location>
        <begin position="12"/>
        <end position="39"/>
    </location>
</feature>
<dbReference type="PANTHER" id="PTHR23501">
    <property type="entry name" value="MAJOR FACILITATOR SUPERFAMILY"/>
    <property type="match status" value="1"/>
</dbReference>
<gene>
    <name evidence="10" type="ORF">GNLVRS02_ARAD1C44066g</name>
</gene>
<keyword evidence="5 8" id="KW-1133">Transmembrane helix</keyword>
<proteinExistence type="inferred from homology"/>
<dbReference type="Pfam" id="PF07690">
    <property type="entry name" value="MFS_1"/>
    <property type="match status" value="1"/>
</dbReference>
<dbReference type="AlphaFoldDB" id="A0A060T4T9"/>
<organism evidence="10">
    <name type="scientific">Blastobotrys adeninivorans</name>
    <name type="common">Yeast</name>
    <name type="synonym">Arxula adeninivorans</name>
    <dbReference type="NCBI Taxonomy" id="409370"/>
    <lineage>
        <taxon>Eukaryota</taxon>
        <taxon>Fungi</taxon>
        <taxon>Dikarya</taxon>
        <taxon>Ascomycota</taxon>
        <taxon>Saccharomycotina</taxon>
        <taxon>Dipodascomycetes</taxon>
        <taxon>Dipodascales</taxon>
        <taxon>Trichomonascaceae</taxon>
        <taxon>Blastobotrys</taxon>
    </lineage>
</organism>
<evidence type="ECO:0000259" key="9">
    <source>
        <dbReference type="PROSITE" id="PS50850"/>
    </source>
</evidence>
<dbReference type="SUPFAM" id="SSF103473">
    <property type="entry name" value="MFS general substrate transporter"/>
    <property type="match status" value="1"/>
</dbReference>
<sequence>MGQQHHGLSTARVAAIIVAMNFGVFIGALDGTVVTSLLSHIASELHELSRVGWIATGYLVACAAFQPLYGKISDIFGRQQVLLFCNFMFALGLVICGYSYDLETLVLGRVVSGIGGGGIMSLSTIVLSDLIPLRHRGIFQGIGNLCFGAGAGLGGIFGGVISDRYGWRKVFSLQVPAVVISMILLLVCFRNPAKKDQQEPLLSDDSSETYGATDASSKAPAQSNAAKIARIDFYGCGCLVATLVCLMFGISTGGNQFPWLSYPVVGSLVASLVFAAAFTYVELRIAKEPVIALHLFKEQTILASSLTNLFGTMAAYSILFFAPVYYSSVLNMTATEVGQRLAANFLGVAIGSFGSGVYMARTGRYYWIGVISGGLMIGAAWILLWITPEKPEILQYLALNITGLGYSIMLTVTLLALISAVPFEFHAVATSIQYAFRGIGSTLGVSVASSVFHNVLASQLQRRVHGKHAEEVISRVLDSVEAIRELPAKYQAPVLQSYDVACKVVFISVAILAGVCIITSSLQREHKLHSTLTREEEEAQQTN</sequence>
<feature type="transmembrane region" description="Helical" evidence="8">
    <location>
        <begin position="106"/>
        <end position="130"/>
    </location>
</feature>
<evidence type="ECO:0000256" key="3">
    <source>
        <dbReference type="ARBA" id="ARBA00022448"/>
    </source>
</evidence>
<dbReference type="GO" id="GO:0015174">
    <property type="term" value="F:basic amino acid transmembrane transporter activity"/>
    <property type="evidence" value="ECO:0007669"/>
    <property type="project" value="TreeGrafter"/>
</dbReference>
<evidence type="ECO:0000256" key="4">
    <source>
        <dbReference type="ARBA" id="ARBA00022692"/>
    </source>
</evidence>
<feature type="transmembrane region" description="Helical" evidence="8">
    <location>
        <begin position="341"/>
        <end position="358"/>
    </location>
</feature>
<evidence type="ECO:0000313" key="10">
    <source>
        <dbReference type="EMBL" id="CDP35814.1"/>
    </source>
</evidence>
<evidence type="ECO:0000256" key="7">
    <source>
        <dbReference type="SAM" id="MobiDB-lite"/>
    </source>
</evidence>
<dbReference type="PhylomeDB" id="A0A060T4T9"/>
<dbReference type="EMBL" id="HG937693">
    <property type="protein sequence ID" value="CDP35814.1"/>
    <property type="molecule type" value="Genomic_DNA"/>
</dbReference>
<feature type="transmembrane region" description="Helical" evidence="8">
    <location>
        <begin position="393"/>
        <end position="422"/>
    </location>
</feature>
<dbReference type="InterPro" id="IPR020846">
    <property type="entry name" value="MFS_dom"/>
</dbReference>
<dbReference type="GO" id="GO:0012505">
    <property type="term" value="C:endomembrane system"/>
    <property type="evidence" value="ECO:0007669"/>
    <property type="project" value="UniProtKB-SubCell"/>
</dbReference>
<feature type="domain" description="Major facilitator superfamily (MFS) profile" evidence="9">
    <location>
        <begin position="16"/>
        <end position="528"/>
    </location>
</feature>
<comment type="similarity">
    <text evidence="2">Belongs to the major facilitator superfamily.</text>
</comment>
<dbReference type="PROSITE" id="PS50850">
    <property type="entry name" value="MFS"/>
    <property type="match status" value="1"/>
</dbReference>
<evidence type="ECO:0000256" key="5">
    <source>
        <dbReference type="ARBA" id="ARBA00022989"/>
    </source>
</evidence>
<reference evidence="10" key="1">
    <citation type="submission" date="2014-02" db="EMBL/GenBank/DDBJ databases">
        <authorList>
            <person name="Genoscope - CEA"/>
        </authorList>
    </citation>
    <scope>NUCLEOTIDE SEQUENCE</scope>
    <source>
        <strain evidence="10">LS3</strain>
    </source>
</reference>
<keyword evidence="4 8" id="KW-0812">Transmembrane</keyword>
<dbReference type="InterPro" id="IPR011701">
    <property type="entry name" value="MFS"/>
</dbReference>
<feature type="transmembrane region" description="Helical" evidence="8">
    <location>
        <begin position="504"/>
        <end position="522"/>
    </location>
</feature>
<feature type="transmembrane region" description="Helical" evidence="8">
    <location>
        <begin position="301"/>
        <end position="321"/>
    </location>
</feature>
<feature type="transmembrane region" description="Helical" evidence="8">
    <location>
        <begin position="233"/>
        <end position="253"/>
    </location>
</feature>
<comment type="subcellular location">
    <subcellularLocation>
        <location evidence="1">Endomembrane system</location>
        <topology evidence="1">Multi-pass membrane protein</topology>
    </subcellularLocation>
</comment>
<dbReference type="PANTHER" id="PTHR23501:SF191">
    <property type="entry name" value="VACUOLAR BASIC AMINO ACID TRANSPORTER 4"/>
    <property type="match status" value="1"/>
</dbReference>
<dbReference type="InterPro" id="IPR036259">
    <property type="entry name" value="MFS_trans_sf"/>
</dbReference>
<accession>A0A060T4T9</accession>
<evidence type="ECO:0000256" key="6">
    <source>
        <dbReference type="ARBA" id="ARBA00023136"/>
    </source>
</evidence>
<feature type="transmembrane region" description="Helical" evidence="8">
    <location>
        <begin position="81"/>
        <end position="100"/>
    </location>
</feature>
<dbReference type="GO" id="GO:0000329">
    <property type="term" value="C:fungal-type vacuole membrane"/>
    <property type="evidence" value="ECO:0007669"/>
    <property type="project" value="TreeGrafter"/>
</dbReference>
<feature type="region of interest" description="Disordered" evidence="7">
    <location>
        <begin position="197"/>
        <end position="216"/>
    </location>
</feature>
<dbReference type="Gene3D" id="1.20.1250.20">
    <property type="entry name" value="MFS general substrate transporter like domains"/>
    <property type="match status" value="2"/>
</dbReference>
<name>A0A060T4T9_BLAAD</name>
<feature type="transmembrane region" description="Helical" evidence="8">
    <location>
        <begin position="259"/>
        <end position="281"/>
    </location>
</feature>
<feature type="transmembrane region" description="Helical" evidence="8">
    <location>
        <begin position="51"/>
        <end position="69"/>
    </location>
</feature>
<evidence type="ECO:0000256" key="2">
    <source>
        <dbReference type="ARBA" id="ARBA00008335"/>
    </source>
</evidence>
<evidence type="ECO:0000256" key="8">
    <source>
        <dbReference type="SAM" id="Phobius"/>
    </source>
</evidence>
<feature type="transmembrane region" description="Helical" evidence="8">
    <location>
        <begin position="173"/>
        <end position="189"/>
    </location>
</feature>
<feature type="transmembrane region" description="Helical" evidence="8">
    <location>
        <begin position="365"/>
        <end position="387"/>
    </location>
</feature>
<keyword evidence="3" id="KW-0813">Transport</keyword>
<evidence type="ECO:0000256" key="1">
    <source>
        <dbReference type="ARBA" id="ARBA00004127"/>
    </source>
</evidence>
<reference evidence="10" key="2">
    <citation type="submission" date="2014-06" db="EMBL/GenBank/DDBJ databases">
        <title>The complete genome of Blastobotrys (Arxula) adeninivorans LS3 - a yeast of biotechnological interest.</title>
        <authorList>
            <person name="Kunze G."/>
            <person name="Gaillardin C."/>
            <person name="Czernicka M."/>
            <person name="Durrens P."/>
            <person name="Martin T."/>
            <person name="Boer E."/>
            <person name="Gabaldon T."/>
            <person name="Cruz J."/>
            <person name="Talla E."/>
            <person name="Marck C."/>
            <person name="Goffeau A."/>
            <person name="Barbe V."/>
            <person name="Baret P."/>
            <person name="Baronian K."/>
            <person name="Beier S."/>
            <person name="Bleykasten C."/>
            <person name="Bode R."/>
            <person name="Casaregola S."/>
            <person name="Despons L."/>
            <person name="Fairhead C."/>
            <person name="Giersberg M."/>
            <person name="Gierski P."/>
            <person name="Hahnel U."/>
            <person name="Hartmann A."/>
            <person name="Jankowska D."/>
            <person name="Jubin C."/>
            <person name="Jung P."/>
            <person name="Lafontaine I."/>
            <person name="Leh-Louis V."/>
            <person name="Lemaire M."/>
            <person name="Marcet-Houben M."/>
            <person name="Mascher M."/>
            <person name="Morel G."/>
            <person name="Richard G.-F."/>
            <person name="Riechen J."/>
            <person name="Sacerdot C."/>
            <person name="Sarkar A."/>
            <person name="Savel G."/>
            <person name="Schacherer J."/>
            <person name="Sherman D."/>
            <person name="Straub M.-L."/>
            <person name="Stein N."/>
            <person name="Thierry A."/>
            <person name="Trautwein-Schult A."/>
            <person name="Westhof E."/>
            <person name="Worch S."/>
            <person name="Dujon B."/>
            <person name="Souciet J.-L."/>
            <person name="Wincker P."/>
            <person name="Scholz U."/>
            <person name="Neuveglise N."/>
        </authorList>
    </citation>
    <scope>NUCLEOTIDE SEQUENCE</scope>
    <source>
        <strain evidence="10">LS3</strain>
    </source>
</reference>
<feature type="transmembrane region" description="Helical" evidence="8">
    <location>
        <begin position="142"/>
        <end position="161"/>
    </location>
</feature>